<name>A0A3B0Y2L0_9ZZZZ</name>
<evidence type="ECO:0000313" key="2">
    <source>
        <dbReference type="EMBL" id="VAW69622.1"/>
    </source>
</evidence>
<keyword evidence="1" id="KW-0812">Transmembrane</keyword>
<dbReference type="AlphaFoldDB" id="A0A3B0Y2L0"/>
<protein>
    <recommendedName>
        <fullName evidence="3">PEP-CTERM protein-sorting domain-containing protein</fullName>
    </recommendedName>
</protein>
<evidence type="ECO:0008006" key="3">
    <source>
        <dbReference type="Google" id="ProtNLM"/>
    </source>
</evidence>
<keyword evidence="1" id="KW-1133">Transmembrane helix</keyword>
<organism evidence="2">
    <name type="scientific">hydrothermal vent metagenome</name>
    <dbReference type="NCBI Taxonomy" id="652676"/>
    <lineage>
        <taxon>unclassified sequences</taxon>
        <taxon>metagenomes</taxon>
        <taxon>ecological metagenomes</taxon>
    </lineage>
</organism>
<reference evidence="2" key="1">
    <citation type="submission" date="2018-06" db="EMBL/GenBank/DDBJ databases">
        <authorList>
            <person name="Zhirakovskaya E."/>
        </authorList>
    </citation>
    <scope>NUCLEOTIDE SEQUENCE</scope>
</reference>
<accession>A0A3B0Y2L0</accession>
<feature type="transmembrane region" description="Helical" evidence="1">
    <location>
        <begin position="189"/>
        <end position="209"/>
    </location>
</feature>
<sequence>MKKMNLTAAIALSLSAGMMSSSANAALASNAVLNINPGSYFGLDLDGDGQISAQSGTLISQSQGIRVGTAQSITVPPASQPSVIDIWQGSPGTHWTDSPANILSDNGQGTVTLDLSGLNMWDGIQNIFLGSGAWETGFTDGIAQLNCNTDCSFGDSYTLSYFATVPTNDPSDFAGMAYTLQLEGRISAVPVPAAVWLFGSGLLGLAGFLRRRNTTL</sequence>
<gene>
    <name evidence="2" type="ORF">MNBD_GAMMA09-3373</name>
</gene>
<proteinExistence type="predicted"/>
<keyword evidence="1" id="KW-0472">Membrane</keyword>
<dbReference type="EMBL" id="UOFI01000169">
    <property type="protein sequence ID" value="VAW69622.1"/>
    <property type="molecule type" value="Genomic_DNA"/>
</dbReference>
<evidence type="ECO:0000256" key="1">
    <source>
        <dbReference type="SAM" id="Phobius"/>
    </source>
</evidence>